<evidence type="ECO:0000259" key="1">
    <source>
        <dbReference type="PROSITE" id="PS51203"/>
    </source>
</evidence>
<dbReference type="EMBL" id="LR788619">
    <property type="protein sequence ID" value="CAB3264481.1"/>
    <property type="molecule type" value="mRNA"/>
</dbReference>
<reference evidence="2" key="1">
    <citation type="submission" date="2020-04" db="EMBL/GenBank/DDBJ databases">
        <authorList>
            <person name="Neveu A P."/>
        </authorList>
    </citation>
    <scope>NUCLEOTIDE SEQUENCE</scope>
    <source>
        <tissue evidence="2">Whole embryo</tissue>
    </source>
</reference>
<dbReference type="AlphaFoldDB" id="A0A6F9DMR6"/>
<protein>
    <submittedName>
        <fullName evidence="2">NudC domain-containing protein 2-like</fullName>
    </submittedName>
</protein>
<sequence length="148" mass="16750">MSVHFDERSGIVDCSTPWGRWYQTAEEVYVEINSSSPIKGRDVSVKYTSTHISCTIKQQTVFEGDLPYSIIVDESTWSVEDQKLVRILLAKSLRKEDPCWKSLLANGDYSADPFTFDEMQKKLTLEKYQVDQPGFDFGSAALSGNYAS</sequence>
<dbReference type="GO" id="GO:0051082">
    <property type="term" value="F:unfolded protein binding"/>
    <property type="evidence" value="ECO:0007669"/>
    <property type="project" value="TreeGrafter"/>
</dbReference>
<dbReference type="PANTHER" id="PTHR12356:SF18">
    <property type="entry name" value="NUDC DOMAIN-CONTAINING PROTEIN 2"/>
    <property type="match status" value="1"/>
</dbReference>
<feature type="domain" description="CS" evidence="1">
    <location>
        <begin position="14"/>
        <end position="104"/>
    </location>
</feature>
<dbReference type="GO" id="GO:0005737">
    <property type="term" value="C:cytoplasm"/>
    <property type="evidence" value="ECO:0007669"/>
    <property type="project" value="TreeGrafter"/>
</dbReference>
<dbReference type="PROSITE" id="PS51203">
    <property type="entry name" value="CS"/>
    <property type="match status" value="1"/>
</dbReference>
<dbReference type="SUPFAM" id="SSF49764">
    <property type="entry name" value="HSP20-like chaperones"/>
    <property type="match status" value="1"/>
</dbReference>
<dbReference type="PANTHER" id="PTHR12356">
    <property type="entry name" value="NUCLEAR MOVEMENT PROTEIN NUDC"/>
    <property type="match status" value="1"/>
</dbReference>
<accession>A0A6F9DMR6</accession>
<dbReference type="InterPro" id="IPR037898">
    <property type="entry name" value="NudC_fam"/>
</dbReference>
<name>A0A6F9DMR6_9ASCI</name>
<gene>
    <name evidence="2" type="primary">Nudcd2</name>
</gene>
<dbReference type="InterPro" id="IPR008978">
    <property type="entry name" value="HSP20-like_chaperone"/>
</dbReference>
<dbReference type="Gene3D" id="2.60.40.790">
    <property type="match status" value="1"/>
</dbReference>
<proteinExistence type="evidence at transcript level"/>
<dbReference type="InterPro" id="IPR007052">
    <property type="entry name" value="CS_dom"/>
</dbReference>
<dbReference type="Gene3D" id="1.20.5.740">
    <property type="entry name" value="Single helix bin"/>
    <property type="match status" value="1"/>
</dbReference>
<organism evidence="2">
    <name type="scientific">Phallusia mammillata</name>
    <dbReference type="NCBI Taxonomy" id="59560"/>
    <lineage>
        <taxon>Eukaryota</taxon>
        <taxon>Metazoa</taxon>
        <taxon>Chordata</taxon>
        <taxon>Tunicata</taxon>
        <taxon>Ascidiacea</taxon>
        <taxon>Phlebobranchia</taxon>
        <taxon>Ascidiidae</taxon>
        <taxon>Phallusia</taxon>
    </lineage>
</organism>
<evidence type="ECO:0000313" key="2">
    <source>
        <dbReference type="EMBL" id="CAB3264481.1"/>
    </source>
</evidence>
<dbReference type="Pfam" id="PF04969">
    <property type="entry name" value="CS"/>
    <property type="match status" value="1"/>
</dbReference>
<dbReference type="GO" id="GO:0006457">
    <property type="term" value="P:protein folding"/>
    <property type="evidence" value="ECO:0007669"/>
    <property type="project" value="TreeGrafter"/>
</dbReference>